<dbReference type="Gene3D" id="1.10.579.10">
    <property type="entry name" value="DNA Cyclobutane Dipyrimidine Photolyase, subunit A, domain 3"/>
    <property type="match status" value="1"/>
</dbReference>
<evidence type="ECO:0000313" key="3">
    <source>
        <dbReference type="Proteomes" id="UP001155241"/>
    </source>
</evidence>
<dbReference type="SUPFAM" id="SSF48173">
    <property type="entry name" value="Cryptochrome/photolyase FAD-binding domain"/>
    <property type="match status" value="1"/>
</dbReference>
<dbReference type="Pfam" id="PF04244">
    <property type="entry name" value="DPRP"/>
    <property type="match status" value="1"/>
</dbReference>
<proteinExistence type="predicted"/>
<dbReference type="InterPro" id="IPR014729">
    <property type="entry name" value="Rossmann-like_a/b/a_fold"/>
</dbReference>
<dbReference type="InterPro" id="IPR036134">
    <property type="entry name" value="Crypto/Photolyase_FAD-like_sf"/>
</dbReference>
<organism evidence="2 3">
    <name type="scientific">Aeoliella straminimaris</name>
    <dbReference type="NCBI Taxonomy" id="2954799"/>
    <lineage>
        <taxon>Bacteria</taxon>
        <taxon>Pseudomonadati</taxon>
        <taxon>Planctomycetota</taxon>
        <taxon>Planctomycetia</taxon>
        <taxon>Pirellulales</taxon>
        <taxon>Lacipirellulaceae</taxon>
        <taxon>Aeoliella</taxon>
    </lineage>
</organism>
<dbReference type="PANTHER" id="PTHR38657:SF1">
    <property type="entry name" value="SLR1343 PROTEIN"/>
    <property type="match status" value="1"/>
</dbReference>
<protein>
    <submittedName>
        <fullName evidence="2">Cryptochrome/photolyase family protein</fullName>
    </submittedName>
</protein>
<dbReference type="Gene3D" id="3.40.50.620">
    <property type="entry name" value="HUPs"/>
    <property type="match status" value="1"/>
</dbReference>
<evidence type="ECO:0000313" key="2">
    <source>
        <dbReference type="EMBL" id="MCO6046002.1"/>
    </source>
</evidence>
<dbReference type="RefSeq" id="WP_252854118.1">
    <property type="nucleotide sequence ID" value="NZ_JAMXLR010000064.1"/>
</dbReference>
<dbReference type="InterPro" id="IPR007357">
    <property type="entry name" value="PhrB-like"/>
</dbReference>
<dbReference type="InterPro" id="IPR052551">
    <property type="entry name" value="UV-DNA_repair_photolyase"/>
</dbReference>
<keyword evidence="3" id="KW-1185">Reference proteome</keyword>
<dbReference type="Proteomes" id="UP001155241">
    <property type="component" value="Unassembled WGS sequence"/>
</dbReference>
<gene>
    <name evidence="2" type="ORF">NG895_19050</name>
</gene>
<dbReference type="Gene3D" id="1.10.10.1710">
    <property type="entry name" value="Deoxyribodipyrimidine photolyase-related"/>
    <property type="match status" value="1"/>
</dbReference>
<sequence>MAKRTDTRRLVVVLGDQLNADSAVFDDFDKAQDVIWMAEVEDESTHVWTHKARIALFLAAMRHYRDARRTDGYDVDYRQLDEGTKSSLGEELKDAIDRHRPESIAMVQPGEYRVQQQIEQVADAVELPLEVLEDRHFFSTPAEFAEHAKGRKQLRLEFFYRELRKKHQILLEDDGEPIGGDWNYDGENRESFGKKGPGKLPEVPSFRSHGPTQDVLQLVEDRFASHPGELEHFNWPTTPGQAERALDHFIEHRLPTFGQYQDALWTDEPFLYHSLLASSLNLKLLDPRKVVAAAEEAYRTGHAPLASVEGFIRQILGWREYVRGIYWHFMPQYLERNALAAHAPLPEFYWTGDTDMHCLHQVIGQTLRHGYAHHIQRLMVTGLFAMLLGVDPRQVHVWYLAVYVDAVEWVELPNTLGMSQYGDGGIMASKPYCASGAYINRMSNYCQGCRFKPSKATGDEACPFTTLYWDFLARHQQQLSGNNRMNMQLKNLERKGKEELQEIRKQAEKLRDKIH</sequence>
<reference evidence="2" key="1">
    <citation type="submission" date="2022-06" db="EMBL/GenBank/DDBJ databases">
        <title>Aeoliella straminimaris, a novel planctomycete from sediments.</title>
        <authorList>
            <person name="Vitorino I.R."/>
            <person name="Lage O.M."/>
        </authorList>
    </citation>
    <scope>NUCLEOTIDE SEQUENCE</scope>
    <source>
        <strain evidence="2">ICT_H6.2</strain>
    </source>
</reference>
<name>A0A9X2JHZ9_9BACT</name>
<evidence type="ECO:0000256" key="1">
    <source>
        <dbReference type="SAM" id="Coils"/>
    </source>
</evidence>
<accession>A0A9X2JHZ9</accession>
<feature type="coiled-coil region" evidence="1">
    <location>
        <begin position="482"/>
        <end position="513"/>
    </location>
</feature>
<keyword evidence="1" id="KW-0175">Coiled coil</keyword>
<dbReference type="Gene3D" id="1.25.40.80">
    <property type="match status" value="1"/>
</dbReference>
<comment type="caution">
    <text evidence="2">The sequence shown here is derived from an EMBL/GenBank/DDBJ whole genome shotgun (WGS) entry which is preliminary data.</text>
</comment>
<dbReference type="AlphaFoldDB" id="A0A9X2JHZ9"/>
<dbReference type="EMBL" id="JAMXLR010000064">
    <property type="protein sequence ID" value="MCO6046002.1"/>
    <property type="molecule type" value="Genomic_DNA"/>
</dbReference>
<dbReference type="PANTHER" id="PTHR38657">
    <property type="entry name" value="SLR1343 PROTEIN"/>
    <property type="match status" value="1"/>
</dbReference>